<evidence type="ECO:0000313" key="1">
    <source>
        <dbReference type="EMBL" id="GAH01925.1"/>
    </source>
</evidence>
<name>X1D0Z8_9ZZZZ</name>
<comment type="caution">
    <text evidence="1">The sequence shown here is derived from an EMBL/GenBank/DDBJ whole genome shotgun (WGS) entry which is preliminary data.</text>
</comment>
<gene>
    <name evidence="1" type="ORF">S01H4_45787</name>
</gene>
<reference evidence="1" key="1">
    <citation type="journal article" date="2014" name="Front. Microbiol.">
        <title>High frequency of phylogenetically diverse reductive dehalogenase-homologous genes in deep subseafloor sedimentary metagenomes.</title>
        <authorList>
            <person name="Kawai M."/>
            <person name="Futagami T."/>
            <person name="Toyoda A."/>
            <person name="Takaki Y."/>
            <person name="Nishi S."/>
            <person name="Hori S."/>
            <person name="Arai W."/>
            <person name="Tsubouchi T."/>
            <person name="Morono Y."/>
            <person name="Uchiyama I."/>
            <person name="Ito T."/>
            <person name="Fujiyama A."/>
            <person name="Inagaki F."/>
            <person name="Takami H."/>
        </authorList>
    </citation>
    <scope>NUCLEOTIDE SEQUENCE</scope>
    <source>
        <strain evidence="1">Expedition CK06-06</strain>
    </source>
</reference>
<dbReference type="EMBL" id="BART01025524">
    <property type="protein sequence ID" value="GAH01925.1"/>
    <property type="molecule type" value="Genomic_DNA"/>
</dbReference>
<proteinExistence type="predicted"/>
<protein>
    <submittedName>
        <fullName evidence="1">Uncharacterized protein</fullName>
    </submittedName>
</protein>
<organism evidence="1">
    <name type="scientific">marine sediment metagenome</name>
    <dbReference type="NCBI Taxonomy" id="412755"/>
    <lineage>
        <taxon>unclassified sequences</taxon>
        <taxon>metagenomes</taxon>
        <taxon>ecological metagenomes</taxon>
    </lineage>
</organism>
<sequence>MTERKTYSVLIIDNFHFDPEHDMVSEGFPTVDLAIEYARCIVRSSIEHHRKPKQTKEELKKLWHLFGESALVLGHKYRGSDELDFFINNPVKDDKLDCKKIREKKNF</sequence>
<dbReference type="AlphaFoldDB" id="X1D0Z8"/>
<accession>X1D0Z8</accession>